<feature type="transmembrane region" description="Helical" evidence="1">
    <location>
        <begin position="111"/>
        <end position="132"/>
    </location>
</feature>
<proteinExistence type="predicted"/>
<feature type="transmembrane region" description="Helical" evidence="1">
    <location>
        <begin position="20"/>
        <end position="36"/>
    </location>
</feature>
<gene>
    <name evidence="2" type="ORF">C2G38_2164805</name>
</gene>
<keyword evidence="3" id="KW-1185">Reference proteome</keyword>
<dbReference type="AlphaFoldDB" id="A0A397W3H5"/>
<comment type="caution">
    <text evidence="2">The sequence shown here is derived from an EMBL/GenBank/DDBJ whole genome shotgun (WGS) entry which is preliminary data.</text>
</comment>
<dbReference type="OrthoDB" id="2478142at2759"/>
<keyword evidence="1" id="KW-1133">Transmembrane helix</keyword>
<evidence type="ECO:0000313" key="3">
    <source>
        <dbReference type="Proteomes" id="UP000266673"/>
    </source>
</evidence>
<sequence>MDFGNSSTYSTEPFDPDNDHFYSLMSLFGAFVLYVNSKTNDISSRYRIIAWILPSLFIISVLGLCFIQLIRRCIDNNNQERERERMSEQEAGENDIPPNAKYTKIVSAQRYCFQIIFLVSVGIFTAVGFFLASSKTSSQLHDVARRCYAKPGTESMINKVTLVLIVTNEAGK</sequence>
<accession>A0A397W3H5</accession>
<name>A0A397W3H5_9GLOM</name>
<dbReference type="Proteomes" id="UP000266673">
    <property type="component" value="Unassembled WGS sequence"/>
</dbReference>
<feature type="transmembrane region" description="Helical" evidence="1">
    <location>
        <begin position="48"/>
        <end position="70"/>
    </location>
</feature>
<dbReference type="EMBL" id="QKWP01000157">
    <property type="protein sequence ID" value="RIB25916.1"/>
    <property type="molecule type" value="Genomic_DNA"/>
</dbReference>
<evidence type="ECO:0000313" key="2">
    <source>
        <dbReference type="EMBL" id="RIB25916.1"/>
    </source>
</evidence>
<reference evidence="2 3" key="1">
    <citation type="submission" date="2018-06" db="EMBL/GenBank/DDBJ databases">
        <title>Comparative genomics reveals the genomic features of Rhizophagus irregularis, R. cerebriforme, R. diaphanum and Gigaspora rosea, and their symbiotic lifestyle signature.</title>
        <authorList>
            <person name="Morin E."/>
            <person name="San Clemente H."/>
            <person name="Chen E.C.H."/>
            <person name="De La Providencia I."/>
            <person name="Hainaut M."/>
            <person name="Kuo A."/>
            <person name="Kohler A."/>
            <person name="Murat C."/>
            <person name="Tang N."/>
            <person name="Roy S."/>
            <person name="Loubradou J."/>
            <person name="Henrissat B."/>
            <person name="Grigoriev I.V."/>
            <person name="Corradi N."/>
            <person name="Roux C."/>
            <person name="Martin F.M."/>
        </authorList>
    </citation>
    <scope>NUCLEOTIDE SEQUENCE [LARGE SCALE GENOMIC DNA]</scope>
    <source>
        <strain evidence="2 3">DAOM 194757</strain>
    </source>
</reference>
<keyword evidence="1" id="KW-0812">Transmembrane</keyword>
<evidence type="ECO:0000256" key="1">
    <source>
        <dbReference type="SAM" id="Phobius"/>
    </source>
</evidence>
<organism evidence="2 3">
    <name type="scientific">Gigaspora rosea</name>
    <dbReference type="NCBI Taxonomy" id="44941"/>
    <lineage>
        <taxon>Eukaryota</taxon>
        <taxon>Fungi</taxon>
        <taxon>Fungi incertae sedis</taxon>
        <taxon>Mucoromycota</taxon>
        <taxon>Glomeromycotina</taxon>
        <taxon>Glomeromycetes</taxon>
        <taxon>Diversisporales</taxon>
        <taxon>Gigasporaceae</taxon>
        <taxon>Gigaspora</taxon>
    </lineage>
</organism>
<keyword evidence="1" id="KW-0472">Membrane</keyword>
<protein>
    <submittedName>
        <fullName evidence="2">Uncharacterized protein</fullName>
    </submittedName>
</protein>